<protein>
    <submittedName>
        <fullName evidence="2">Uncharacterized protein</fullName>
    </submittedName>
</protein>
<keyword evidence="3" id="KW-1185">Reference proteome</keyword>
<comment type="caution">
    <text evidence="2">The sequence shown here is derived from an EMBL/GenBank/DDBJ whole genome shotgun (WGS) entry which is preliminary data.</text>
</comment>
<evidence type="ECO:0000256" key="1">
    <source>
        <dbReference type="SAM" id="Phobius"/>
    </source>
</evidence>
<dbReference type="AlphaFoldDB" id="A0AAD9K8F8"/>
<accession>A0AAD9K8F8</accession>
<gene>
    <name evidence="2" type="ORF">LSH36_40g21000</name>
</gene>
<keyword evidence="1" id="KW-0812">Transmembrane</keyword>
<dbReference type="Proteomes" id="UP001208570">
    <property type="component" value="Unassembled WGS sequence"/>
</dbReference>
<feature type="transmembrane region" description="Helical" evidence="1">
    <location>
        <begin position="22"/>
        <end position="45"/>
    </location>
</feature>
<name>A0AAD9K8F8_9ANNE</name>
<evidence type="ECO:0000313" key="3">
    <source>
        <dbReference type="Proteomes" id="UP001208570"/>
    </source>
</evidence>
<evidence type="ECO:0000313" key="2">
    <source>
        <dbReference type="EMBL" id="KAK2166340.1"/>
    </source>
</evidence>
<sequence length="94" mass="10908">MATSNIQTETVFTDAHFTAVNYILWLIGSGIILFFLLALLVIFIVHKKKSELKKRQQLLSRRRKGKQYIQPSMGIQQTRVEQMRTLVELEQSVS</sequence>
<keyword evidence="1" id="KW-1133">Transmembrane helix</keyword>
<organism evidence="2 3">
    <name type="scientific">Paralvinella palmiformis</name>
    <dbReference type="NCBI Taxonomy" id="53620"/>
    <lineage>
        <taxon>Eukaryota</taxon>
        <taxon>Metazoa</taxon>
        <taxon>Spiralia</taxon>
        <taxon>Lophotrochozoa</taxon>
        <taxon>Annelida</taxon>
        <taxon>Polychaeta</taxon>
        <taxon>Sedentaria</taxon>
        <taxon>Canalipalpata</taxon>
        <taxon>Terebellida</taxon>
        <taxon>Terebelliformia</taxon>
        <taxon>Alvinellidae</taxon>
        <taxon>Paralvinella</taxon>
    </lineage>
</organism>
<reference evidence="2" key="1">
    <citation type="journal article" date="2023" name="Mol. Biol. Evol.">
        <title>Third-Generation Sequencing Reveals the Adaptive Role of the Epigenome in Three Deep-Sea Polychaetes.</title>
        <authorList>
            <person name="Perez M."/>
            <person name="Aroh O."/>
            <person name="Sun Y."/>
            <person name="Lan Y."/>
            <person name="Juniper S.K."/>
            <person name="Young C.R."/>
            <person name="Angers B."/>
            <person name="Qian P.Y."/>
        </authorList>
    </citation>
    <scope>NUCLEOTIDE SEQUENCE</scope>
    <source>
        <strain evidence="2">P08H-3</strain>
    </source>
</reference>
<dbReference type="EMBL" id="JAODUP010000040">
    <property type="protein sequence ID" value="KAK2166340.1"/>
    <property type="molecule type" value="Genomic_DNA"/>
</dbReference>
<proteinExistence type="predicted"/>
<keyword evidence="1" id="KW-0472">Membrane</keyword>